<evidence type="ECO:0000313" key="2">
    <source>
        <dbReference type="Proteomes" id="UP001630127"/>
    </source>
</evidence>
<dbReference type="EMBL" id="JBJUIK010000002">
    <property type="protein sequence ID" value="KAL3534702.1"/>
    <property type="molecule type" value="Genomic_DNA"/>
</dbReference>
<evidence type="ECO:0000313" key="1">
    <source>
        <dbReference type="EMBL" id="KAL3534702.1"/>
    </source>
</evidence>
<gene>
    <name evidence="1" type="ORF">ACH5RR_003163</name>
</gene>
<organism evidence="1 2">
    <name type="scientific">Cinchona calisaya</name>
    <dbReference type="NCBI Taxonomy" id="153742"/>
    <lineage>
        <taxon>Eukaryota</taxon>
        <taxon>Viridiplantae</taxon>
        <taxon>Streptophyta</taxon>
        <taxon>Embryophyta</taxon>
        <taxon>Tracheophyta</taxon>
        <taxon>Spermatophyta</taxon>
        <taxon>Magnoliopsida</taxon>
        <taxon>eudicotyledons</taxon>
        <taxon>Gunneridae</taxon>
        <taxon>Pentapetalae</taxon>
        <taxon>asterids</taxon>
        <taxon>lamiids</taxon>
        <taxon>Gentianales</taxon>
        <taxon>Rubiaceae</taxon>
        <taxon>Cinchonoideae</taxon>
        <taxon>Cinchoneae</taxon>
        <taxon>Cinchona</taxon>
    </lineage>
</organism>
<reference evidence="1 2" key="1">
    <citation type="submission" date="2024-11" db="EMBL/GenBank/DDBJ databases">
        <title>A near-complete genome assembly of Cinchona calisaya.</title>
        <authorList>
            <person name="Lian D.C."/>
            <person name="Zhao X.W."/>
            <person name="Wei L."/>
        </authorList>
    </citation>
    <scope>NUCLEOTIDE SEQUENCE [LARGE SCALE GENOMIC DNA]</scope>
    <source>
        <tissue evidence="1">Nenye</tissue>
    </source>
</reference>
<protein>
    <recommendedName>
        <fullName evidence="3">RNase H type-1 domain-containing protein</fullName>
    </recommendedName>
</protein>
<comment type="caution">
    <text evidence="1">The sequence shown here is derived from an EMBL/GenBank/DDBJ whole genome shotgun (WGS) entry which is preliminary data.</text>
</comment>
<sequence length="152" mass="16865">MLQSLHRFFGSCGRRGVSSNFEDSTSLPHEVMQTAVEDGLEFLYVNMDKSRKSNAEKTTPNIQSYWLSPAPGCSRVITGWDGNRTSARSDSYVFILNEDGKLKLAAAEGRDGSRGPMIEEAELIQKAMFIARANNCISIEMQSSNKTFNSID</sequence>
<keyword evidence="2" id="KW-1185">Reference proteome</keyword>
<dbReference type="Proteomes" id="UP001630127">
    <property type="component" value="Unassembled WGS sequence"/>
</dbReference>
<accession>A0ABD3AUP4</accession>
<evidence type="ECO:0008006" key="3">
    <source>
        <dbReference type="Google" id="ProtNLM"/>
    </source>
</evidence>
<proteinExistence type="predicted"/>
<dbReference type="AlphaFoldDB" id="A0ABD3AUP4"/>
<name>A0ABD3AUP4_9GENT</name>